<dbReference type="GO" id="GO:0020037">
    <property type="term" value="F:heme binding"/>
    <property type="evidence" value="ECO:0007669"/>
    <property type="project" value="InterPro"/>
</dbReference>
<proteinExistence type="predicted"/>
<dbReference type="EMBL" id="LR593886">
    <property type="protein sequence ID" value="VTR94566.1"/>
    <property type="molecule type" value="Genomic_DNA"/>
</dbReference>
<evidence type="ECO:0000313" key="1">
    <source>
        <dbReference type="EMBL" id="VTR94566.1"/>
    </source>
</evidence>
<dbReference type="RefSeq" id="WP_162669082.1">
    <property type="nucleotide sequence ID" value="NZ_LR593886.1"/>
</dbReference>
<dbReference type="SUPFAM" id="SSF56634">
    <property type="entry name" value="Heme-dependent catalase-like"/>
    <property type="match status" value="1"/>
</dbReference>
<organism evidence="1 2">
    <name type="scientific">Gemmata massiliana</name>
    <dbReference type="NCBI Taxonomy" id="1210884"/>
    <lineage>
        <taxon>Bacteria</taxon>
        <taxon>Pseudomonadati</taxon>
        <taxon>Planctomycetota</taxon>
        <taxon>Planctomycetia</taxon>
        <taxon>Gemmatales</taxon>
        <taxon>Gemmataceae</taxon>
        <taxon>Gemmata</taxon>
    </lineage>
</organism>
<protein>
    <submittedName>
        <fullName evidence="1">Uncharacterized protein</fullName>
    </submittedName>
</protein>
<accession>A0A6P2D1V8</accession>
<dbReference type="KEGG" id="gms:SOIL9_31480"/>
<keyword evidence="2" id="KW-1185">Reference proteome</keyword>
<dbReference type="AlphaFoldDB" id="A0A6P2D1V8"/>
<evidence type="ECO:0000313" key="2">
    <source>
        <dbReference type="Proteomes" id="UP000464178"/>
    </source>
</evidence>
<sequence>MKAAWDKFKLWFWGKFFIFLIALGSGSQRRRMSHNNGIAGRGKLRIVTNPQFPETEFFEPGREFTIRLRHASSGYMDDAMSPVRSATIKFADTRFKSPLDIQMNTGRHCFFWNAASFLEFAFDRNEHAGVEYIKYHTKYADGRKSAADAQIKVPASFSTMYYHSHTPFAWKAKDGKARYVRFRLIPGDRAPEQPPPNPAWVAQVRDDPALAPIAADQRAVPGETRDVNYLKNEWAALVGSGPVHYVLQVQFHEVKSDDPDVIRNPLEPWDESTHPYTDLATVEITELLSHKQQDQMAFEVTNMPPSMDFLPATSVHDYNSLNYMRRQAIWAIRARWLFAMVLGVQKPIADGDMSVRNRRLPGT</sequence>
<dbReference type="Gene3D" id="2.40.180.10">
    <property type="entry name" value="Catalase core domain"/>
    <property type="match status" value="1"/>
</dbReference>
<dbReference type="Proteomes" id="UP000464178">
    <property type="component" value="Chromosome"/>
</dbReference>
<dbReference type="InterPro" id="IPR020835">
    <property type="entry name" value="Catalase_sf"/>
</dbReference>
<name>A0A6P2D1V8_9BACT</name>
<gene>
    <name evidence="1" type="ORF">SOIL9_31480</name>
</gene>
<reference evidence="1 2" key="1">
    <citation type="submission" date="2019-05" db="EMBL/GenBank/DDBJ databases">
        <authorList>
            <consortium name="Science for Life Laboratories"/>
        </authorList>
    </citation>
    <scope>NUCLEOTIDE SEQUENCE [LARGE SCALE GENOMIC DNA]</scope>
    <source>
        <strain evidence="1">Soil9</strain>
    </source>
</reference>